<dbReference type="SUPFAM" id="SSF53474">
    <property type="entry name" value="alpha/beta-Hydrolases"/>
    <property type="match status" value="1"/>
</dbReference>
<dbReference type="PANTHER" id="PTHR42977:SF1">
    <property type="entry name" value="BLR6576 PROTEIN"/>
    <property type="match status" value="1"/>
</dbReference>
<evidence type="ECO:0000259" key="1">
    <source>
        <dbReference type="Pfam" id="PF00561"/>
    </source>
</evidence>
<dbReference type="AlphaFoldDB" id="A0A382CH05"/>
<dbReference type="InterPro" id="IPR051340">
    <property type="entry name" value="Haloalkane_dehalogenase"/>
</dbReference>
<proteinExistence type="predicted"/>
<accession>A0A382CH05</accession>
<dbReference type="Gene3D" id="3.40.50.1820">
    <property type="entry name" value="alpha/beta hydrolase"/>
    <property type="match status" value="1"/>
</dbReference>
<dbReference type="GO" id="GO:0004301">
    <property type="term" value="F:epoxide hydrolase activity"/>
    <property type="evidence" value="ECO:0007669"/>
    <property type="project" value="TreeGrafter"/>
</dbReference>
<dbReference type="PANTHER" id="PTHR42977">
    <property type="entry name" value="HYDROLASE-RELATED"/>
    <property type="match status" value="1"/>
</dbReference>
<protein>
    <recommendedName>
        <fullName evidence="1">AB hydrolase-1 domain-containing protein</fullName>
    </recommendedName>
</protein>
<evidence type="ECO:0000313" key="2">
    <source>
        <dbReference type="EMBL" id="SVB25345.1"/>
    </source>
</evidence>
<reference evidence="2" key="1">
    <citation type="submission" date="2018-05" db="EMBL/GenBank/DDBJ databases">
        <authorList>
            <person name="Lanie J.A."/>
            <person name="Ng W.-L."/>
            <person name="Kazmierczak K.M."/>
            <person name="Andrzejewski T.M."/>
            <person name="Davidsen T.M."/>
            <person name="Wayne K.J."/>
            <person name="Tettelin H."/>
            <person name="Glass J.I."/>
            <person name="Rusch D."/>
            <person name="Podicherti R."/>
            <person name="Tsui H.-C.T."/>
            <person name="Winkler M.E."/>
        </authorList>
    </citation>
    <scope>NUCLEOTIDE SEQUENCE</scope>
</reference>
<dbReference type="InterPro" id="IPR000073">
    <property type="entry name" value="AB_hydrolase_1"/>
</dbReference>
<organism evidence="2">
    <name type="scientific">marine metagenome</name>
    <dbReference type="NCBI Taxonomy" id="408172"/>
    <lineage>
        <taxon>unclassified sequences</taxon>
        <taxon>metagenomes</taxon>
        <taxon>ecological metagenomes</taxon>
    </lineage>
</organism>
<dbReference type="InterPro" id="IPR029058">
    <property type="entry name" value="AB_hydrolase_fold"/>
</dbReference>
<gene>
    <name evidence="2" type="ORF">METZ01_LOCUS178199</name>
</gene>
<name>A0A382CH05_9ZZZZ</name>
<feature type="domain" description="AB hydrolase-1" evidence="1">
    <location>
        <begin position="24"/>
        <end position="80"/>
    </location>
</feature>
<dbReference type="EMBL" id="UINC01034467">
    <property type="protein sequence ID" value="SVB25345.1"/>
    <property type="molecule type" value="Genomic_DNA"/>
</dbReference>
<dbReference type="Pfam" id="PF00561">
    <property type="entry name" value="Abhydrolase_1"/>
    <property type="match status" value="1"/>
</dbReference>
<sequence length="81" mass="9242">MTVKMAEIDGNKVRYLEEGTSKDTLLLLHGLGASAERWEDVIPLFAKKYRVIVPDLIGFGYSDKPMVDYTTDYFAEFVSKF</sequence>
<feature type="non-terminal residue" evidence="2">
    <location>
        <position position="81"/>
    </location>
</feature>